<keyword evidence="2" id="KW-0963">Cytoplasm</keyword>
<dbReference type="InterPro" id="IPR036300">
    <property type="entry name" value="MIR_dom_sf"/>
</dbReference>
<dbReference type="Pfam" id="PF22693">
    <property type="entry name" value="MACPF_1"/>
    <property type="match status" value="1"/>
</dbReference>
<evidence type="ECO:0000256" key="5">
    <source>
        <dbReference type="SAM" id="MobiDB-lite"/>
    </source>
</evidence>
<sequence length="663" mass="74390">MAELNVNSKAKGDNWRTPPNTVPEPGRVEDKWMEMEHLETATSLNQPAYFCNSQGNYDKAEPHERALATREKVLGPEHSGMAITVNTLAEPYNSQGKSDEAESLYKSTQLKGGGASTKDTQLVDEKNISSDTTGNTDTYLTAHDAHRVFKMQKLTCGLTINGTRKMTSAVRLRENSVLEMHLCNDLHEEEFVSRSHLTESLINNGFNQASVKVLFPMVSSELSGLLTRVNPNGAADQKSSFHHVIYYHQATIELTNATVEPTEKFENDIKAALGMNSHWDSYEALKGVFDTYGYVWAQKVTLGGKLMASEKFEGKETKALAIAKASVDAMINGLYETGVSSFFTVDRERASSDSSVYVYKSSLKVQGGDSTANAFDRSRTGWAASLKSKPSTWQVIRNDELIPIYELLDENLLSQVKDVMERAHKTVRVTTSSELTIRNIETNYTLGWKPFYYGSAPGYTGMVVTTCPVISASGEDDSVAWRFVKVPTNNDQSPYIHFGDTVYIQPAFIPGVKTNNFYLHGSYRYQAPVTESAPEVSLRLFNKEMPNANDEWMVLPCDNVDATIDMDLDVSLYKSSYVTKDDRFKLRQRTTDKHYLASHNHTIENIYVRKKPNQANPPFSRHPPKLKDDKNVGNIANTFREVLLLEEAQCKASKEIWEIFKIK</sequence>
<evidence type="ECO:0000256" key="2">
    <source>
        <dbReference type="ARBA" id="ARBA00022490"/>
    </source>
</evidence>
<dbReference type="Gene3D" id="2.80.10.50">
    <property type="match status" value="1"/>
</dbReference>
<dbReference type="EMBL" id="RBNJ01005155">
    <property type="protein sequence ID" value="RUS29449.1"/>
    <property type="molecule type" value="Genomic_DNA"/>
</dbReference>
<dbReference type="InterPro" id="IPR002151">
    <property type="entry name" value="Kinesin_light"/>
</dbReference>
<evidence type="ECO:0000256" key="3">
    <source>
        <dbReference type="ARBA" id="ARBA00022737"/>
    </source>
</evidence>
<accession>A0A433QI58</accession>
<feature type="region of interest" description="Disordered" evidence="5">
    <location>
        <begin position="609"/>
        <end position="631"/>
    </location>
</feature>
<name>A0A433QI58_9FUNG</name>
<evidence type="ECO:0000313" key="7">
    <source>
        <dbReference type="EMBL" id="RUS29449.1"/>
    </source>
</evidence>
<comment type="caution">
    <text evidence="7">The sequence shown here is derived from an EMBL/GenBank/DDBJ whole genome shotgun (WGS) entry which is preliminary data.</text>
</comment>
<dbReference type="SUPFAM" id="SSF82109">
    <property type="entry name" value="MIR domain"/>
    <property type="match status" value="1"/>
</dbReference>
<dbReference type="InterPro" id="IPR011990">
    <property type="entry name" value="TPR-like_helical_dom_sf"/>
</dbReference>
<dbReference type="AlphaFoldDB" id="A0A433QI58"/>
<dbReference type="GO" id="GO:0007018">
    <property type="term" value="P:microtubule-based movement"/>
    <property type="evidence" value="ECO:0007669"/>
    <property type="project" value="TreeGrafter"/>
</dbReference>
<gene>
    <name evidence="7" type="ORF">BC938DRAFT_480652</name>
</gene>
<reference evidence="7 8" key="1">
    <citation type="journal article" date="2018" name="New Phytol.">
        <title>Phylogenomics of Endogonaceae and evolution of mycorrhizas within Mucoromycota.</title>
        <authorList>
            <person name="Chang Y."/>
            <person name="Desiro A."/>
            <person name="Na H."/>
            <person name="Sandor L."/>
            <person name="Lipzen A."/>
            <person name="Clum A."/>
            <person name="Barry K."/>
            <person name="Grigoriev I.V."/>
            <person name="Martin F.M."/>
            <person name="Stajich J.E."/>
            <person name="Smith M.E."/>
            <person name="Bonito G."/>
            <person name="Spatafora J.W."/>
        </authorList>
    </citation>
    <scope>NUCLEOTIDE SEQUENCE [LARGE SCALE GENOMIC DNA]</scope>
    <source>
        <strain evidence="7 8">AD002</strain>
    </source>
</reference>
<dbReference type="PANTHER" id="PTHR45783:SF3">
    <property type="entry name" value="KINESIN LIGHT CHAIN"/>
    <property type="match status" value="1"/>
</dbReference>
<protein>
    <recommendedName>
        <fullName evidence="6">MACPF-like domain-containing protein</fullName>
    </recommendedName>
</protein>
<dbReference type="GO" id="GO:0005871">
    <property type="term" value="C:kinesin complex"/>
    <property type="evidence" value="ECO:0007669"/>
    <property type="project" value="InterPro"/>
</dbReference>
<dbReference type="Gene3D" id="1.25.40.10">
    <property type="entry name" value="Tetratricopeptide repeat domain"/>
    <property type="match status" value="1"/>
</dbReference>
<keyword evidence="3" id="KW-0677">Repeat</keyword>
<dbReference type="GO" id="GO:0005737">
    <property type="term" value="C:cytoplasm"/>
    <property type="evidence" value="ECO:0007669"/>
    <property type="project" value="UniProtKB-SubCell"/>
</dbReference>
<comment type="subcellular location">
    <subcellularLocation>
        <location evidence="1">Cytoplasm</location>
    </subcellularLocation>
</comment>
<dbReference type="Proteomes" id="UP000274822">
    <property type="component" value="Unassembled WGS sequence"/>
</dbReference>
<evidence type="ECO:0000259" key="6">
    <source>
        <dbReference type="Pfam" id="PF22693"/>
    </source>
</evidence>
<organism evidence="7 8">
    <name type="scientific">Jimgerdemannia flammicorona</name>
    <dbReference type="NCBI Taxonomy" id="994334"/>
    <lineage>
        <taxon>Eukaryota</taxon>
        <taxon>Fungi</taxon>
        <taxon>Fungi incertae sedis</taxon>
        <taxon>Mucoromycota</taxon>
        <taxon>Mucoromycotina</taxon>
        <taxon>Endogonomycetes</taxon>
        <taxon>Endogonales</taxon>
        <taxon>Endogonaceae</taxon>
        <taxon>Jimgerdemannia</taxon>
    </lineage>
</organism>
<proteinExistence type="predicted"/>
<evidence type="ECO:0000313" key="8">
    <source>
        <dbReference type="Proteomes" id="UP000274822"/>
    </source>
</evidence>
<keyword evidence="4" id="KW-0802">TPR repeat</keyword>
<feature type="region of interest" description="Disordered" evidence="5">
    <location>
        <begin position="1"/>
        <end position="27"/>
    </location>
</feature>
<dbReference type="SUPFAM" id="SSF48452">
    <property type="entry name" value="TPR-like"/>
    <property type="match status" value="1"/>
</dbReference>
<keyword evidence="8" id="KW-1185">Reference proteome</keyword>
<dbReference type="GO" id="GO:0019894">
    <property type="term" value="F:kinesin binding"/>
    <property type="evidence" value="ECO:0007669"/>
    <property type="project" value="TreeGrafter"/>
</dbReference>
<evidence type="ECO:0000256" key="4">
    <source>
        <dbReference type="ARBA" id="ARBA00022803"/>
    </source>
</evidence>
<dbReference type="PANTHER" id="PTHR45783">
    <property type="entry name" value="KINESIN LIGHT CHAIN"/>
    <property type="match status" value="1"/>
</dbReference>
<evidence type="ECO:0000256" key="1">
    <source>
        <dbReference type="ARBA" id="ARBA00004496"/>
    </source>
</evidence>
<dbReference type="Pfam" id="PF13424">
    <property type="entry name" value="TPR_12"/>
    <property type="match status" value="1"/>
</dbReference>
<dbReference type="InterPro" id="IPR054586">
    <property type="entry name" value="MACPF_1_fungal"/>
</dbReference>
<feature type="domain" description="MACPF-like" evidence="6">
    <location>
        <begin position="196"/>
        <end position="416"/>
    </location>
</feature>